<protein>
    <submittedName>
        <fullName evidence="1">Uncharacterized protein</fullName>
    </submittedName>
</protein>
<accession>A0ABD3N1T8</accession>
<gene>
    <name evidence="1" type="ORF">ACHAWU_005883</name>
</gene>
<comment type="caution">
    <text evidence="1">The sequence shown here is derived from an EMBL/GenBank/DDBJ whole genome shotgun (WGS) entry which is preliminary data.</text>
</comment>
<evidence type="ECO:0000313" key="1">
    <source>
        <dbReference type="EMBL" id="KAL3770056.1"/>
    </source>
</evidence>
<keyword evidence="2" id="KW-1185">Reference proteome</keyword>
<dbReference type="Proteomes" id="UP001530293">
    <property type="component" value="Unassembled WGS sequence"/>
</dbReference>
<sequence>MSQFNGKPSTPGPVPASLRQLVRQIEDADEHKIAPDLVRTANALIEAAWNGSLCVKIIRRTIPLANAIQQSTSALDAASIAYITTVPAQIRAVVGDAFDVAGFTQDNLKAFKHLKNLDFTWLGTVHYEHIQAALTTDEEAWKGGRFKDEMFIIQQFCQRIVDLLESLKQRTGHRIAIDVPAVGNGNSDAPPLTSTSTSTDAQSMPVGAMPRVPRIYNAAAGRIYGGRNWPACADGPFDWARLFGPKVDDDDESGPWLTPRMAARLHHIAIVDGEQLLDDVYFPPDLPRVARPFFKRSKEWRENFRECYLRIGMRLQKGLPPCPNCTGEELALHNIVHRAPDAEDGDLDLLTGLPKFPNDEDYMLVLDNAVEDMDVMMLYEDGDDGCDDDDDEPSIDNPVLGPGSMASFMLGSGGDAMRVNNLHPSKWFHAFRDEDFRNHLP</sequence>
<name>A0ABD3N1T8_9STRA</name>
<organism evidence="1 2">
    <name type="scientific">Discostella pseudostelligera</name>
    <dbReference type="NCBI Taxonomy" id="259834"/>
    <lineage>
        <taxon>Eukaryota</taxon>
        <taxon>Sar</taxon>
        <taxon>Stramenopiles</taxon>
        <taxon>Ochrophyta</taxon>
        <taxon>Bacillariophyta</taxon>
        <taxon>Coscinodiscophyceae</taxon>
        <taxon>Thalassiosirophycidae</taxon>
        <taxon>Stephanodiscales</taxon>
        <taxon>Stephanodiscaceae</taxon>
        <taxon>Discostella</taxon>
    </lineage>
</organism>
<dbReference type="EMBL" id="JALLBG020000046">
    <property type="protein sequence ID" value="KAL3770056.1"/>
    <property type="molecule type" value="Genomic_DNA"/>
</dbReference>
<evidence type="ECO:0000313" key="2">
    <source>
        <dbReference type="Proteomes" id="UP001530293"/>
    </source>
</evidence>
<proteinExistence type="predicted"/>
<reference evidence="1 2" key="1">
    <citation type="submission" date="2024-10" db="EMBL/GenBank/DDBJ databases">
        <title>Updated reference genomes for cyclostephanoid diatoms.</title>
        <authorList>
            <person name="Roberts W.R."/>
            <person name="Alverson A.J."/>
        </authorList>
    </citation>
    <scope>NUCLEOTIDE SEQUENCE [LARGE SCALE GENOMIC DNA]</scope>
    <source>
        <strain evidence="1 2">AJA232-27</strain>
    </source>
</reference>
<dbReference type="AlphaFoldDB" id="A0ABD3N1T8"/>